<dbReference type="Proteomes" id="UP001065613">
    <property type="component" value="Chromosome"/>
</dbReference>
<organism evidence="1">
    <name type="scientific">Woronichinia naegeliana WA131</name>
    <dbReference type="NCBI Taxonomy" id="2824559"/>
    <lineage>
        <taxon>Bacteria</taxon>
        <taxon>Bacillati</taxon>
        <taxon>Cyanobacteriota</taxon>
        <taxon>Cyanophyceae</taxon>
        <taxon>Synechococcales</taxon>
        <taxon>Coelosphaeriaceae</taxon>
        <taxon>Woronichinia</taxon>
    </lineage>
</organism>
<name>A0A977PWJ6_9CYAN</name>
<dbReference type="InterPro" id="IPR054053">
    <property type="entry name" value="DUF6887"/>
</dbReference>
<sequence length="64" mass="7654">MSKPNFSQLTRQELKIYIRQHPTDDEAIRELFVHRRHPDAKVFPPPSEMTKEELDNVFKQKMSS</sequence>
<dbReference type="Pfam" id="PF21826">
    <property type="entry name" value="DUF6887"/>
    <property type="match status" value="1"/>
</dbReference>
<accession>A0A977PWJ6</accession>
<dbReference type="AlphaFoldDB" id="A0A977PWJ6"/>
<gene>
    <name evidence="1" type="ORF">KA717_38875</name>
</gene>
<dbReference type="EMBL" id="CP073041">
    <property type="protein sequence ID" value="UXE61273.1"/>
    <property type="molecule type" value="Genomic_DNA"/>
</dbReference>
<protein>
    <submittedName>
        <fullName evidence="1">Uncharacterized protein</fullName>
    </submittedName>
</protein>
<proteinExistence type="predicted"/>
<reference evidence="1" key="1">
    <citation type="submission" date="2021-04" db="EMBL/GenBank/DDBJ databases">
        <title>Genome sequence of Woronichinia naegeliana from Washington state freshwater lake bloom.</title>
        <authorList>
            <person name="Dreher T.W."/>
        </authorList>
    </citation>
    <scope>NUCLEOTIDE SEQUENCE</scope>
    <source>
        <strain evidence="1">WA131</strain>
    </source>
</reference>
<dbReference type="KEGG" id="wna:KA717_38875"/>
<evidence type="ECO:0000313" key="1">
    <source>
        <dbReference type="EMBL" id="UXE61273.1"/>
    </source>
</evidence>